<evidence type="ECO:0000256" key="3">
    <source>
        <dbReference type="ARBA" id="ARBA00022729"/>
    </source>
</evidence>
<proteinExistence type="predicted"/>
<evidence type="ECO:0000256" key="2">
    <source>
        <dbReference type="ARBA" id="ARBA00022525"/>
    </source>
</evidence>
<keyword evidence="5" id="KW-0812">Transmembrane</keyword>
<evidence type="ECO:0000256" key="6">
    <source>
        <dbReference type="SAM" id="SignalP"/>
    </source>
</evidence>
<evidence type="ECO:0000256" key="4">
    <source>
        <dbReference type="ARBA" id="ARBA00023088"/>
    </source>
</evidence>
<dbReference type="EMBL" id="FNCF01000001">
    <property type="protein sequence ID" value="SDF61915.1"/>
    <property type="molecule type" value="Genomic_DNA"/>
</dbReference>
<feature type="transmembrane region" description="Helical" evidence="5">
    <location>
        <begin position="280"/>
        <end position="301"/>
    </location>
</feature>
<evidence type="ECO:0000313" key="9">
    <source>
        <dbReference type="Proteomes" id="UP000198863"/>
    </source>
</evidence>
<accession>A0A1G7MJF4</accession>
<reference evidence="9" key="1">
    <citation type="submission" date="2016-10" db="EMBL/GenBank/DDBJ databases">
        <authorList>
            <person name="Varghese N."/>
            <person name="Submissions S."/>
        </authorList>
    </citation>
    <scope>NUCLEOTIDE SEQUENCE [LARGE SCALE GENOMIC DNA]</scope>
    <source>
        <strain evidence="9">DSM 44526</strain>
    </source>
</reference>
<keyword evidence="4" id="KW-0572">Peptidoglycan-anchor</keyword>
<feature type="domain" description="Gram-positive cocci surface proteins LPxTG" evidence="7">
    <location>
        <begin position="273"/>
        <end position="307"/>
    </location>
</feature>
<keyword evidence="3 6" id="KW-0732">Signal</keyword>
<evidence type="ECO:0000256" key="5">
    <source>
        <dbReference type="SAM" id="Phobius"/>
    </source>
</evidence>
<keyword evidence="2" id="KW-0964">Secreted</keyword>
<name>A0A1G7MJF4_9ACTN</name>
<dbReference type="Proteomes" id="UP000198863">
    <property type="component" value="Unassembled WGS sequence"/>
</dbReference>
<evidence type="ECO:0000259" key="7">
    <source>
        <dbReference type="PROSITE" id="PS50847"/>
    </source>
</evidence>
<keyword evidence="9" id="KW-1185">Reference proteome</keyword>
<feature type="signal peptide" evidence="6">
    <location>
        <begin position="1"/>
        <end position="31"/>
    </location>
</feature>
<dbReference type="RefSeq" id="WP_091058154.1">
    <property type="nucleotide sequence ID" value="NZ_FNCF01000001.1"/>
</dbReference>
<organism evidence="8 9">
    <name type="scientific">Klenkia brasiliensis</name>
    <dbReference type="NCBI Taxonomy" id="333142"/>
    <lineage>
        <taxon>Bacteria</taxon>
        <taxon>Bacillati</taxon>
        <taxon>Actinomycetota</taxon>
        <taxon>Actinomycetes</taxon>
        <taxon>Geodermatophilales</taxon>
        <taxon>Geodermatophilaceae</taxon>
        <taxon>Klenkia</taxon>
    </lineage>
</organism>
<dbReference type="PROSITE" id="PS50847">
    <property type="entry name" value="GRAM_POS_ANCHORING"/>
    <property type="match status" value="1"/>
</dbReference>
<protein>
    <recommendedName>
        <fullName evidence="7">Gram-positive cocci surface proteins LPxTG domain-containing protein</fullName>
    </recommendedName>
</protein>
<feature type="chain" id="PRO_5011764039" description="Gram-positive cocci surface proteins LPxTG domain-containing protein" evidence="6">
    <location>
        <begin position="32"/>
        <end position="307"/>
    </location>
</feature>
<dbReference type="OrthoDB" id="5186452at2"/>
<dbReference type="AlphaFoldDB" id="A0A1G7MJF4"/>
<evidence type="ECO:0000313" key="8">
    <source>
        <dbReference type="EMBL" id="SDF61915.1"/>
    </source>
</evidence>
<sequence>MTSRARLSRRPLQVGGLLLATVALGTVTAPAASAMVDPSAPADQTPEQAPAVAPQVLTNGPASYLGTPDQPVDFGLGKLQLSVAPEPGVDAPEDEDMSGAVVEVAFPDDLDDEGTPVTISCTTDAAGECSFPEGSDYVDPDTGLLRVWGNQAFTITQVQPPSSGLFALPAGDDAVVHGIGTWPRFELPVLEDTGPDQVLDVAPTVTPAADGMDAEGATGSVVLFDPLAQVAGDVPVDPTVAPSAPAPDSTAPAAPVVPVEPAAATPATAAPTLATTGFDAVPAALVGGGLLVAGAGAVVVGRRRAVR</sequence>
<evidence type="ECO:0000256" key="1">
    <source>
        <dbReference type="ARBA" id="ARBA00022512"/>
    </source>
</evidence>
<gene>
    <name evidence="8" type="ORF">SAMN05660324_0675</name>
</gene>
<keyword evidence="5" id="KW-0472">Membrane</keyword>
<dbReference type="InterPro" id="IPR019931">
    <property type="entry name" value="LPXTG_anchor"/>
</dbReference>
<keyword evidence="5" id="KW-1133">Transmembrane helix</keyword>
<keyword evidence="1" id="KW-0134">Cell wall</keyword>